<name>A0A0A9A2Q2_ARUDO</name>
<proteinExistence type="predicted"/>
<reference evidence="1" key="1">
    <citation type="submission" date="2014-09" db="EMBL/GenBank/DDBJ databases">
        <authorList>
            <person name="Magalhaes I.L.F."/>
            <person name="Oliveira U."/>
            <person name="Santos F.R."/>
            <person name="Vidigal T.H.D.A."/>
            <person name="Brescovit A.D."/>
            <person name="Santos A.J."/>
        </authorList>
    </citation>
    <scope>NUCLEOTIDE SEQUENCE</scope>
    <source>
        <tissue evidence="1">Shoot tissue taken approximately 20 cm above the soil surface</tissue>
    </source>
</reference>
<evidence type="ECO:0000313" key="1">
    <source>
        <dbReference type="EMBL" id="JAD41327.1"/>
    </source>
</evidence>
<organism evidence="1">
    <name type="scientific">Arundo donax</name>
    <name type="common">Giant reed</name>
    <name type="synonym">Donax arundinaceus</name>
    <dbReference type="NCBI Taxonomy" id="35708"/>
    <lineage>
        <taxon>Eukaryota</taxon>
        <taxon>Viridiplantae</taxon>
        <taxon>Streptophyta</taxon>
        <taxon>Embryophyta</taxon>
        <taxon>Tracheophyta</taxon>
        <taxon>Spermatophyta</taxon>
        <taxon>Magnoliopsida</taxon>
        <taxon>Liliopsida</taxon>
        <taxon>Poales</taxon>
        <taxon>Poaceae</taxon>
        <taxon>PACMAD clade</taxon>
        <taxon>Arundinoideae</taxon>
        <taxon>Arundineae</taxon>
        <taxon>Arundo</taxon>
    </lineage>
</organism>
<protein>
    <submittedName>
        <fullName evidence="1">Uncharacterized protein</fullName>
    </submittedName>
</protein>
<reference evidence="1" key="2">
    <citation type="journal article" date="2015" name="Data Brief">
        <title>Shoot transcriptome of the giant reed, Arundo donax.</title>
        <authorList>
            <person name="Barrero R.A."/>
            <person name="Guerrero F.D."/>
            <person name="Moolhuijzen P."/>
            <person name="Goolsby J.A."/>
            <person name="Tidwell J."/>
            <person name="Bellgard S.E."/>
            <person name="Bellgard M.I."/>
        </authorList>
    </citation>
    <scope>NUCLEOTIDE SEQUENCE</scope>
    <source>
        <tissue evidence="1">Shoot tissue taken approximately 20 cm above the soil surface</tissue>
    </source>
</reference>
<accession>A0A0A9A2Q2</accession>
<sequence>MYMYKRKL</sequence>
<dbReference type="EMBL" id="GBRH01256568">
    <property type="protein sequence ID" value="JAD41327.1"/>
    <property type="molecule type" value="Transcribed_RNA"/>
</dbReference>